<dbReference type="GO" id="GO:0005840">
    <property type="term" value="C:ribosome"/>
    <property type="evidence" value="ECO:0007669"/>
    <property type="project" value="UniProtKB-KW"/>
</dbReference>
<comment type="catalytic activity">
    <reaction evidence="5">
        <text>N-terminal L-alanyl-[ribosomal protein bS18] + acetyl-CoA = N-terminal N(alpha)-acetyl-L-alanyl-[ribosomal protein bS18] + CoA + H(+)</text>
        <dbReference type="Rhea" id="RHEA:43756"/>
        <dbReference type="Rhea" id="RHEA-COMP:10676"/>
        <dbReference type="Rhea" id="RHEA-COMP:10677"/>
        <dbReference type="ChEBI" id="CHEBI:15378"/>
        <dbReference type="ChEBI" id="CHEBI:57287"/>
        <dbReference type="ChEBI" id="CHEBI:57288"/>
        <dbReference type="ChEBI" id="CHEBI:64718"/>
        <dbReference type="ChEBI" id="CHEBI:83683"/>
        <dbReference type="EC" id="2.3.1.266"/>
    </reaction>
</comment>
<evidence type="ECO:0000259" key="6">
    <source>
        <dbReference type="PROSITE" id="PS51186"/>
    </source>
</evidence>
<reference evidence="7" key="1">
    <citation type="journal article" date="2021" name="PeerJ">
        <title>Extensive microbial diversity within the chicken gut microbiome revealed by metagenomics and culture.</title>
        <authorList>
            <person name="Gilroy R."/>
            <person name="Ravi A."/>
            <person name="Getino M."/>
            <person name="Pursley I."/>
            <person name="Horton D.L."/>
            <person name="Alikhan N.F."/>
            <person name="Baker D."/>
            <person name="Gharbi K."/>
            <person name="Hall N."/>
            <person name="Watson M."/>
            <person name="Adriaenssens E.M."/>
            <person name="Foster-Nyarko E."/>
            <person name="Jarju S."/>
            <person name="Secka A."/>
            <person name="Antonio M."/>
            <person name="Oren A."/>
            <person name="Chaudhuri R.R."/>
            <person name="La Ragione R."/>
            <person name="Hildebrand F."/>
            <person name="Pallen M.J."/>
        </authorList>
    </citation>
    <scope>NUCLEOTIDE SEQUENCE</scope>
    <source>
        <strain evidence="7">5032</strain>
    </source>
</reference>
<sequence length="133" mass="14986">MHTLEKCCFSLPWTAEQCRAAFRQPAFAAFGLMAGAELAAYISFYHTADELEILNLAVSPARRRQGLGRRVLAMALQVAEKMGIRKSLLEVRESNIPAIGLYESAGFRQMGRRRNYYRSPDEDALIYARLANV</sequence>
<reference evidence="7" key="2">
    <citation type="submission" date="2021-04" db="EMBL/GenBank/DDBJ databases">
        <authorList>
            <person name="Gilroy R."/>
        </authorList>
    </citation>
    <scope>NUCLEOTIDE SEQUENCE</scope>
    <source>
        <strain evidence="7">5032</strain>
    </source>
</reference>
<dbReference type="AlphaFoldDB" id="A0A9D2HNZ7"/>
<accession>A0A9D2HNZ7</accession>
<keyword evidence="4" id="KW-0012">Acyltransferase</keyword>
<dbReference type="Pfam" id="PF00583">
    <property type="entry name" value="Acetyltransf_1"/>
    <property type="match status" value="1"/>
</dbReference>
<evidence type="ECO:0000313" key="8">
    <source>
        <dbReference type="Proteomes" id="UP000823821"/>
    </source>
</evidence>
<feature type="domain" description="N-acetyltransferase" evidence="6">
    <location>
        <begin position="1"/>
        <end position="132"/>
    </location>
</feature>
<evidence type="ECO:0000313" key="7">
    <source>
        <dbReference type="EMBL" id="HJA79193.1"/>
    </source>
</evidence>
<keyword evidence="3" id="KW-0808">Transferase</keyword>
<dbReference type="EC" id="2.3.1.266" evidence="5"/>
<dbReference type="Gene3D" id="3.40.630.30">
    <property type="match status" value="1"/>
</dbReference>
<dbReference type="Proteomes" id="UP000823821">
    <property type="component" value="Unassembled WGS sequence"/>
</dbReference>
<dbReference type="InterPro" id="IPR006464">
    <property type="entry name" value="AcTrfase_RimI/Ard1"/>
</dbReference>
<evidence type="ECO:0000256" key="5">
    <source>
        <dbReference type="RuleBase" id="RU363094"/>
    </source>
</evidence>
<dbReference type="InterPro" id="IPR000182">
    <property type="entry name" value="GNAT_dom"/>
</dbReference>
<organism evidence="7 8">
    <name type="scientific">Candidatus Desulfovibrio intestinavium</name>
    <dbReference type="NCBI Taxonomy" id="2838534"/>
    <lineage>
        <taxon>Bacteria</taxon>
        <taxon>Pseudomonadati</taxon>
        <taxon>Thermodesulfobacteriota</taxon>
        <taxon>Desulfovibrionia</taxon>
        <taxon>Desulfovibrionales</taxon>
        <taxon>Desulfovibrionaceae</taxon>
        <taxon>Desulfovibrio</taxon>
    </lineage>
</organism>
<comment type="similarity">
    <text evidence="1 5">Belongs to the acetyltransferase family. RimI subfamily.</text>
</comment>
<dbReference type="NCBIfam" id="TIGR01575">
    <property type="entry name" value="rimI"/>
    <property type="match status" value="1"/>
</dbReference>
<dbReference type="GO" id="GO:0008999">
    <property type="term" value="F:protein-N-terminal-alanine acetyltransferase activity"/>
    <property type="evidence" value="ECO:0007669"/>
    <property type="project" value="UniProtKB-EC"/>
</dbReference>
<dbReference type="PROSITE" id="PS51186">
    <property type="entry name" value="GNAT"/>
    <property type="match status" value="1"/>
</dbReference>
<dbReference type="InterPro" id="IPR050680">
    <property type="entry name" value="YpeA/RimI_acetyltransf"/>
</dbReference>
<protein>
    <recommendedName>
        <fullName evidence="5">[Ribosomal protein bS18]-alanine N-acetyltransferase</fullName>
        <ecNumber evidence="5">2.3.1.266</ecNumber>
    </recommendedName>
</protein>
<proteinExistence type="inferred from homology"/>
<evidence type="ECO:0000256" key="4">
    <source>
        <dbReference type="ARBA" id="ARBA00023315"/>
    </source>
</evidence>
<evidence type="ECO:0000256" key="2">
    <source>
        <dbReference type="ARBA" id="ARBA00022490"/>
    </source>
</evidence>
<keyword evidence="7" id="KW-0689">Ribosomal protein</keyword>
<name>A0A9D2HNZ7_9BACT</name>
<dbReference type="PANTHER" id="PTHR43420">
    <property type="entry name" value="ACETYLTRANSFERASE"/>
    <property type="match status" value="1"/>
</dbReference>
<gene>
    <name evidence="7" type="primary">rimI</name>
    <name evidence="7" type="ORF">H9784_06465</name>
</gene>
<comment type="caution">
    <text evidence="7">The sequence shown here is derived from an EMBL/GenBank/DDBJ whole genome shotgun (WGS) entry which is preliminary data.</text>
</comment>
<comment type="subcellular location">
    <subcellularLocation>
        <location evidence="5">Cytoplasm</location>
    </subcellularLocation>
</comment>
<dbReference type="GO" id="GO:0005737">
    <property type="term" value="C:cytoplasm"/>
    <property type="evidence" value="ECO:0007669"/>
    <property type="project" value="UniProtKB-SubCell"/>
</dbReference>
<comment type="function">
    <text evidence="5">Acetylates the N-terminal alanine of ribosomal protein bS18.</text>
</comment>
<dbReference type="CDD" id="cd04301">
    <property type="entry name" value="NAT_SF"/>
    <property type="match status" value="1"/>
</dbReference>
<keyword evidence="7" id="KW-0687">Ribonucleoprotein</keyword>
<dbReference type="EMBL" id="DWZD01000040">
    <property type="protein sequence ID" value="HJA79193.1"/>
    <property type="molecule type" value="Genomic_DNA"/>
</dbReference>
<keyword evidence="2 5" id="KW-0963">Cytoplasm</keyword>
<dbReference type="SUPFAM" id="SSF55729">
    <property type="entry name" value="Acyl-CoA N-acyltransferases (Nat)"/>
    <property type="match status" value="1"/>
</dbReference>
<dbReference type="PANTHER" id="PTHR43420:SF44">
    <property type="entry name" value="ACETYLTRANSFERASE YPEA"/>
    <property type="match status" value="1"/>
</dbReference>
<evidence type="ECO:0000256" key="3">
    <source>
        <dbReference type="ARBA" id="ARBA00022679"/>
    </source>
</evidence>
<dbReference type="InterPro" id="IPR016181">
    <property type="entry name" value="Acyl_CoA_acyltransferase"/>
</dbReference>
<evidence type="ECO:0000256" key="1">
    <source>
        <dbReference type="ARBA" id="ARBA00005395"/>
    </source>
</evidence>